<evidence type="ECO:0000259" key="1">
    <source>
        <dbReference type="SMART" id="SM00829"/>
    </source>
</evidence>
<dbReference type="InterPro" id="IPR051397">
    <property type="entry name" value="Zn-ADH-like_protein"/>
</dbReference>
<dbReference type="PANTHER" id="PTHR43677:SF4">
    <property type="entry name" value="QUINONE OXIDOREDUCTASE-LIKE PROTEIN 2"/>
    <property type="match status" value="1"/>
</dbReference>
<dbReference type="InterPro" id="IPR036291">
    <property type="entry name" value="NAD(P)-bd_dom_sf"/>
</dbReference>
<keyword evidence="3" id="KW-1185">Reference proteome</keyword>
<dbReference type="Pfam" id="PF00107">
    <property type="entry name" value="ADH_zinc_N"/>
    <property type="match status" value="1"/>
</dbReference>
<name>A0ABV9YMT4_9PSEU</name>
<dbReference type="SUPFAM" id="SSF51735">
    <property type="entry name" value="NAD(P)-binding Rossmann-fold domains"/>
    <property type="match status" value="1"/>
</dbReference>
<sequence length="362" mass="37784">MRAAVLERFGAPLTLLDRAAPELGLGEVLVDVVATGVLPYADEVFSGERRYALTLPVVPGLGAVGRVRATGPDATHLAVGDAVLVDPTIRSRDGGPTPDITLQGWSGRGPGGLALQRRWGDGSFAEQLRAPTENAIPLGLLADDELDLWCALVVCLVPYGGLRAGALQPGETVLVSGATGNYGSGAVAVALAMGARTVVCPGRNTAVLDDLVRRFGDRVRPVVLTGEEDVDRAAMQAAAPGPVDLVLDLLPPEAPATVARAAAMTVREYGRVVLMGGVGMLGGDDLALPYPWIMRNSVTVRGQWMYLPDEARRLVELVHAGLLDLSQWAVTGFPLEQVNDAVAHAAADGGRFSLTVVRPSAS</sequence>
<evidence type="ECO:0000313" key="3">
    <source>
        <dbReference type="Proteomes" id="UP001595947"/>
    </source>
</evidence>
<dbReference type="InterPro" id="IPR020843">
    <property type="entry name" value="ER"/>
</dbReference>
<dbReference type="Proteomes" id="UP001595947">
    <property type="component" value="Unassembled WGS sequence"/>
</dbReference>
<comment type="caution">
    <text evidence="2">The sequence shown here is derived from an EMBL/GenBank/DDBJ whole genome shotgun (WGS) entry which is preliminary data.</text>
</comment>
<accession>A0ABV9YMT4</accession>
<dbReference type="SMART" id="SM00829">
    <property type="entry name" value="PKS_ER"/>
    <property type="match status" value="1"/>
</dbReference>
<dbReference type="InterPro" id="IPR013149">
    <property type="entry name" value="ADH-like_C"/>
</dbReference>
<dbReference type="RefSeq" id="WP_378036299.1">
    <property type="nucleotide sequence ID" value="NZ_JBHSIV010000010.1"/>
</dbReference>
<reference evidence="3" key="1">
    <citation type="journal article" date="2019" name="Int. J. Syst. Evol. Microbiol.">
        <title>The Global Catalogue of Microorganisms (GCM) 10K type strain sequencing project: providing services to taxonomists for standard genome sequencing and annotation.</title>
        <authorList>
            <consortium name="The Broad Institute Genomics Platform"/>
            <consortium name="The Broad Institute Genome Sequencing Center for Infectious Disease"/>
            <person name="Wu L."/>
            <person name="Ma J."/>
        </authorList>
    </citation>
    <scope>NUCLEOTIDE SEQUENCE [LARGE SCALE GENOMIC DNA]</scope>
    <source>
        <strain evidence="3">CGMCC 4.7093</strain>
    </source>
</reference>
<feature type="domain" description="Enoyl reductase (ER)" evidence="1">
    <location>
        <begin position="10"/>
        <end position="356"/>
    </location>
</feature>
<dbReference type="PANTHER" id="PTHR43677">
    <property type="entry name" value="SHORT-CHAIN DEHYDROGENASE/REDUCTASE"/>
    <property type="match status" value="1"/>
</dbReference>
<dbReference type="Gene3D" id="3.40.50.720">
    <property type="entry name" value="NAD(P)-binding Rossmann-like Domain"/>
    <property type="match status" value="1"/>
</dbReference>
<gene>
    <name evidence="2" type="ORF">ACFPBZ_12110</name>
</gene>
<dbReference type="Gene3D" id="3.90.180.10">
    <property type="entry name" value="Medium-chain alcohol dehydrogenases, catalytic domain"/>
    <property type="match status" value="1"/>
</dbReference>
<organism evidence="2 3">
    <name type="scientific">Actinomycetospora atypica</name>
    <dbReference type="NCBI Taxonomy" id="1290095"/>
    <lineage>
        <taxon>Bacteria</taxon>
        <taxon>Bacillati</taxon>
        <taxon>Actinomycetota</taxon>
        <taxon>Actinomycetes</taxon>
        <taxon>Pseudonocardiales</taxon>
        <taxon>Pseudonocardiaceae</taxon>
        <taxon>Actinomycetospora</taxon>
    </lineage>
</organism>
<protein>
    <submittedName>
        <fullName evidence="2">Alcohol dehydrogenase catalytic domain-containing protein</fullName>
    </submittedName>
</protein>
<proteinExistence type="predicted"/>
<dbReference type="SUPFAM" id="SSF50129">
    <property type="entry name" value="GroES-like"/>
    <property type="match status" value="1"/>
</dbReference>
<dbReference type="EMBL" id="JBHSIV010000010">
    <property type="protein sequence ID" value="MFC5062952.1"/>
    <property type="molecule type" value="Genomic_DNA"/>
</dbReference>
<dbReference type="InterPro" id="IPR011032">
    <property type="entry name" value="GroES-like_sf"/>
</dbReference>
<evidence type="ECO:0000313" key="2">
    <source>
        <dbReference type="EMBL" id="MFC5062952.1"/>
    </source>
</evidence>
<dbReference type="InterPro" id="IPR013154">
    <property type="entry name" value="ADH-like_N"/>
</dbReference>
<dbReference type="Pfam" id="PF08240">
    <property type="entry name" value="ADH_N"/>
    <property type="match status" value="1"/>
</dbReference>